<dbReference type="InterPro" id="IPR056594">
    <property type="entry name" value="AT5G49610-like_b-prop"/>
</dbReference>
<evidence type="ECO:0000313" key="4">
    <source>
        <dbReference type="Proteomes" id="UP001497457"/>
    </source>
</evidence>
<dbReference type="Proteomes" id="UP001497457">
    <property type="component" value="Chromosome 8b"/>
</dbReference>
<dbReference type="EMBL" id="OZ075118">
    <property type="protein sequence ID" value="CAL5091692.1"/>
    <property type="molecule type" value="Genomic_DNA"/>
</dbReference>
<dbReference type="Pfam" id="PF23635">
    <property type="entry name" value="Beta-prop_AT5G49610-like"/>
    <property type="match status" value="1"/>
</dbReference>
<dbReference type="SUPFAM" id="SSF81383">
    <property type="entry name" value="F-box domain"/>
    <property type="match status" value="1"/>
</dbReference>
<sequence>MSPPRAPPELIADAVAEILLRIPPDEPADLLRASLVCKPWLRVASDPAFLRRYRAFHRGAPLLGFFYSIDCRSYDTLFIPTTAARAQPLRRPADDDHNWLVRDCRHGRVLLRKAPRKFAVWDPITGHLEELPKHHILYSFHSAVVLCAVAGCDHRNCHDGPFRVLCVGSDRADMAIRACVYSSETSAWGTLDSAYLDGGSIFEVTRPAIIGDEIYCLVDFGANILKYDLVKHCFSLISLPAVYEKKPLLMQNADGSLGLAGVTDSRLHLWSWKVNSEGVTGWVPWRVIKLKRLPNADVFGFAEGVGVFLLGSNAGVFTFDLKSGRMRDVGKSMDYCTFFPLISFFTPDYACGKSSLLAEAN</sequence>
<dbReference type="Gene3D" id="1.20.1280.50">
    <property type="match status" value="1"/>
</dbReference>
<reference evidence="3" key="1">
    <citation type="submission" date="2024-10" db="EMBL/GenBank/DDBJ databases">
        <authorList>
            <person name="Ryan C."/>
        </authorList>
    </citation>
    <scope>NUCLEOTIDE SEQUENCE [LARGE SCALE GENOMIC DNA]</scope>
</reference>
<evidence type="ECO:0000259" key="1">
    <source>
        <dbReference type="Pfam" id="PF12937"/>
    </source>
</evidence>
<feature type="domain" description="F-box protein AT5G49610-like beta-propeller" evidence="2">
    <location>
        <begin position="101"/>
        <end position="291"/>
    </location>
</feature>
<evidence type="ECO:0008006" key="5">
    <source>
        <dbReference type="Google" id="ProtNLM"/>
    </source>
</evidence>
<evidence type="ECO:0000313" key="3">
    <source>
        <dbReference type="EMBL" id="CAL5091692.1"/>
    </source>
</evidence>
<dbReference type="PANTHER" id="PTHR32133">
    <property type="entry name" value="OS07G0120400 PROTEIN"/>
    <property type="match status" value="1"/>
</dbReference>
<dbReference type="Pfam" id="PF12937">
    <property type="entry name" value="F-box-like"/>
    <property type="match status" value="1"/>
</dbReference>
<keyword evidence="4" id="KW-1185">Reference proteome</keyword>
<organism evidence="3 4">
    <name type="scientific">Urochloa decumbens</name>
    <dbReference type="NCBI Taxonomy" id="240449"/>
    <lineage>
        <taxon>Eukaryota</taxon>
        <taxon>Viridiplantae</taxon>
        <taxon>Streptophyta</taxon>
        <taxon>Embryophyta</taxon>
        <taxon>Tracheophyta</taxon>
        <taxon>Spermatophyta</taxon>
        <taxon>Magnoliopsida</taxon>
        <taxon>Liliopsida</taxon>
        <taxon>Poales</taxon>
        <taxon>Poaceae</taxon>
        <taxon>PACMAD clade</taxon>
        <taxon>Panicoideae</taxon>
        <taxon>Panicodae</taxon>
        <taxon>Paniceae</taxon>
        <taxon>Melinidinae</taxon>
        <taxon>Urochloa</taxon>
    </lineage>
</organism>
<dbReference type="InterPro" id="IPR001810">
    <property type="entry name" value="F-box_dom"/>
</dbReference>
<feature type="domain" description="F-box" evidence="1">
    <location>
        <begin position="17"/>
        <end position="52"/>
    </location>
</feature>
<protein>
    <recommendedName>
        <fullName evidence="5">F-box domain-containing protein</fullName>
    </recommendedName>
</protein>
<dbReference type="InterPro" id="IPR036047">
    <property type="entry name" value="F-box-like_dom_sf"/>
</dbReference>
<name>A0ABC9GE96_9POAL</name>
<gene>
    <name evidence="3" type="ORF">URODEC1_LOCUS114508</name>
</gene>
<dbReference type="AlphaFoldDB" id="A0ABC9GE96"/>
<accession>A0ABC9GE96</accession>
<dbReference type="PANTHER" id="PTHR32133:SF291">
    <property type="entry name" value="F-BOX DOMAIN-CONTAINING PROTEIN"/>
    <property type="match status" value="1"/>
</dbReference>
<evidence type="ECO:0000259" key="2">
    <source>
        <dbReference type="Pfam" id="PF23635"/>
    </source>
</evidence>
<proteinExistence type="predicted"/>